<dbReference type="InterPro" id="IPR011330">
    <property type="entry name" value="Glyco_hydro/deAcase_b/a-brl"/>
</dbReference>
<dbReference type="GO" id="GO:0005576">
    <property type="term" value="C:extracellular region"/>
    <property type="evidence" value="ECO:0007669"/>
    <property type="project" value="UniProtKB-SubCell"/>
</dbReference>
<protein>
    <submittedName>
        <fullName evidence="4">Polysaccharide deacetylase family protein</fullName>
    </submittedName>
</protein>
<evidence type="ECO:0000256" key="1">
    <source>
        <dbReference type="ARBA" id="ARBA00004613"/>
    </source>
</evidence>
<evidence type="ECO:0000313" key="4">
    <source>
        <dbReference type="EMBL" id="MBP3985857.1"/>
    </source>
</evidence>
<organism evidence="4 5">
    <name type="scientific">Pseudoxanthomonas helianthi</name>
    <dbReference type="NCBI Taxonomy" id="1453541"/>
    <lineage>
        <taxon>Bacteria</taxon>
        <taxon>Pseudomonadati</taxon>
        <taxon>Pseudomonadota</taxon>
        <taxon>Gammaproteobacteria</taxon>
        <taxon>Lysobacterales</taxon>
        <taxon>Lysobacteraceae</taxon>
        <taxon>Pseudoxanthomonas</taxon>
    </lineage>
</organism>
<dbReference type="GO" id="GO:0005975">
    <property type="term" value="P:carbohydrate metabolic process"/>
    <property type="evidence" value="ECO:0007669"/>
    <property type="project" value="InterPro"/>
</dbReference>
<comment type="caution">
    <text evidence="4">The sequence shown here is derived from an EMBL/GenBank/DDBJ whole genome shotgun (WGS) entry which is preliminary data.</text>
</comment>
<accession>A0A940X6L3</accession>
<evidence type="ECO:0000256" key="2">
    <source>
        <dbReference type="ARBA" id="ARBA00022729"/>
    </source>
</evidence>
<dbReference type="CDD" id="cd10918">
    <property type="entry name" value="CE4_NodB_like_5s_6s"/>
    <property type="match status" value="1"/>
</dbReference>
<comment type="subcellular location">
    <subcellularLocation>
        <location evidence="1">Secreted</location>
    </subcellularLocation>
</comment>
<reference evidence="4" key="1">
    <citation type="journal article" date="2016" name="Int. J. Syst. Evol. Microbiol.">
        <title>Pseudoxanthomonas helianthi sp. nov., isolated from roots of Jerusalem artichoke (Helianthus tuberosus).</title>
        <authorList>
            <person name="Kittiwongwattana C."/>
            <person name="Thawai C."/>
        </authorList>
    </citation>
    <scope>NUCLEOTIDE SEQUENCE</scope>
    <source>
        <strain evidence="4">110414</strain>
    </source>
</reference>
<dbReference type="SUPFAM" id="SSF88713">
    <property type="entry name" value="Glycoside hydrolase/deacetylase"/>
    <property type="match status" value="1"/>
</dbReference>
<proteinExistence type="predicted"/>
<dbReference type="PANTHER" id="PTHR34216:SF3">
    <property type="entry name" value="POLY-BETA-1,6-N-ACETYL-D-GLUCOSAMINE N-DEACETYLASE"/>
    <property type="match status" value="1"/>
</dbReference>
<dbReference type="EMBL" id="JAGKTC010000004">
    <property type="protein sequence ID" value="MBP3985857.1"/>
    <property type="molecule type" value="Genomic_DNA"/>
</dbReference>
<evidence type="ECO:0000259" key="3">
    <source>
        <dbReference type="PROSITE" id="PS51677"/>
    </source>
</evidence>
<dbReference type="Pfam" id="PF01522">
    <property type="entry name" value="Polysacc_deac_1"/>
    <property type="match status" value="2"/>
</dbReference>
<dbReference type="Proteomes" id="UP000673447">
    <property type="component" value="Unassembled WGS sequence"/>
</dbReference>
<evidence type="ECO:0000313" key="5">
    <source>
        <dbReference type="Proteomes" id="UP000673447"/>
    </source>
</evidence>
<keyword evidence="2" id="KW-0732">Signal</keyword>
<dbReference type="PROSITE" id="PS51677">
    <property type="entry name" value="NODB"/>
    <property type="match status" value="1"/>
</dbReference>
<gene>
    <name evidence="4" type="ORF">J5837_15730</name>
</gene>
<dbReference type="GO" id="GO:0016810">
    <property type="term" value="F:hydrolase activity, acting on carbon-nitrogen (but not peptide) bonds"/>
    <property type="evidence" value="ECO:0007669"/>
    <property type="project" value="InterPro"/>
</dbReference>
<reference evidence="4" key="2">
    <citation type="submission" date="2021-03" db="EMBL/GenBank/DDBJ databases">
        <authorList>
            <person name="Cao W."/>
        </authorList>
    </citation>
    <scope>NUCLEOTIDE SEQUENCE</scope>
    <source>
        <strain evidence="4">110414</strain>
    </source>
</reference>
<dbReference type="AlphaFoldDB" id="A0A940X6L3"/>
<keyword evidence="5" id="KW-1185">Reference proteome</keyword>
<dbReference type="PANTHER" id="PTHR34216">
    <property type="match status" value="1"/>
</dbReference>
<sequence length="350" mass="39266">MPVGRRPLLARWCHRAGMLPLLRGLRGLTRHDLRVLAYHRVLESVDPPGFDFDVELISASVEAFRGQMAYLRRHFSPMRFDEVVERIEHGRSLPRNAVLVTFDDGYDDNYRLAFPILREFGLSAMFFVSTGHIDSGRPFAFDWLVHMVCRSTAGRLQLPELDIDWALAPTLDARRAQAAALLDRLKSLDAEAQNALIVGLEERWGMRRAEAPADCRPMSWDQLREMHAHGMEIGSHGIDHNMLSKLPRERMVAEVAGSKRTLERELGGTVSALSYPVGGPDAYDGDTIAAVREAGYRMACSYIGGVAAVGESSRFALPRLSVERQMDQAWFEAMLTAPEVFAYSPRLRNG</sequence>
<feature type="domain" description="NodB homology" evidence="3">
    <location>
        <begin position="96"/>
        <end position="350"/>
    </location>
</feature>
<dbReference type="InterPro" id="IPR002509">
    <property type="entry name" value="NODB_dom"/>
</dbReference>
<dbReference type="RefSeq" id="WP_210537731.1">
    <property type="nucleotide sequence ID" value="NZ_JAGKTC010000004.1"/>
</dbReference>
<dbReference type="Gene3D" id="3.20.20.370">
    <property type="entry name" value="Glycoside hydrolase/deacetylase"/>
    <property type="match status" value="1"/>
</dbReference>
<dbReference type="InterPro" id="IPR051398">
    <property type="entry name" value="Polysacch_Deacetylase"/>
</dbReference>
<name>A0A940X6L3_9GAMM</name>